<comment type="caution">
    <text evidence="1">The sequence shown here is derived from an EMBL/GenBank/DDBJ whole genome shotgun (WGS) entry which is preliminary data.</text>
</comment>
<name>A0A6A0AEX1_HAELA</name>
<dbReference type="AlphaFoldDB" id="A0A6A0AEX1"/>
<proteinExistence type="predicted"/>
<evidence type="ECO:0000313" key="1">
    <source>
        <dbReference type="EMBL" id="GFH30831.1"/>
    </source>
</evidence>
<sequence length="131" mass="14383">AGGFIADARDKIAAVGCSCKRACSFRRYPGPDAATANTILMASAARARSHGGPGACKERFSHPVSVSRSDLQVGFHPCFYPRRRHREKEDFNQYWYSSHTISKIVQGAHGPSQLACQHDRVKLRGNTAQLP</sequence>
<gene>
    <name evidence="1" type="ORF">HaLaN_29756</name>
</gene>
<accession>A0A6A0AEX1</accession>
<feature type="non-terminal residue" evidence="1">
    <location>
        <position position="131"/>
    </location>
</feature>
<reference evidence="1 2" key="1">
    <citation type="submission" date="2020-02" db="EMBL/GenBank/DDBJ databases">
        <title>Draft genome sequence of Haematococcus lacustris strain NIES-144.</title>
        <authorList>
            <person name="Morimoto D."/>
            <person name="Nakagawa S."/>
            <person name="Yoshida T."/>
            <person name="Sawayama S."/>
        </authorList>
    </citation>
    <scope>NUCLEOTIDE SEQUENCE [LARGE SCALE GENOMIC DNA]</scope>
    <source>
        <strain evidence="1 2">NIES-144</strain>
    </source>
</reference>
<keyword evidence="2" id="KW-1185">Reference proteome</keyword>
<protein>
    <submittedName>
        <fullName evidence="1">Uncharacterized protein</fullName>
    </submittedName>
</protein>
<organism evidence="1 2">
    <name type="scientific">Haematococcus lacustris</name>
    <name type="common">Green alga</name>
    <name type="synonym">Haematococcus pluvialis</name>
    <dbReference type="NCBI Taxonomy" id="44745"/>
    <lineage>
        <taxon>Eukaryota</taxon>
        <taxon>Viridiplantae</taxon>
        <taxon>Chlorophyta</taxon>
        <taxon>core chlorophytes</taxon>
        <taxon>Chlorophyceae</taxon>
        <taxon>CS clade</taxon>
        <taxon>Chlamydomonadales</taxon>
        <taxon>Haematococcaceae</taxon>
        <taxon>Haematococcus</taxon>
    </lineage>
</organism>
<dbReference type="EMBL" id="BLLF01005171">
    <property type="protein sequence ID" value="GFH30831.1"/>
    <property type="molecule type" value="Genomic_DNA"/>
</dbReference>
<dbReference type="Proteomes" id="UP000485058">
    <property type="component" value="Unassembled WGS sequence"/>
</dbReference>
<feature type="non-terminal residue" evidence="1">
    <location>
        <position position="1"/>
    </location>
</feature>
<evidence type="ECO:0000313" key="2">
    <source>
        <dbReference type="Proteomes" id="UP000485058"/>
    </source>
</evidence>